<name>A0A318ITF0_BURPY</name>
<proteinExistence type="predicted"/>
<keyword evidence="1" id="KW-1133">Transmembrane helix</keyword>
<dbReference type="Proteomes" id="UP000247755">
    <property type="component" value="Unassembled WGS sequence"/>
</dbReference>
<feature type="transmembrane region" description="Helical" evidence="1">
    <location>
        <begin position="497"/>
        <end position="520"/>
    </location>
</feature>
<feature type="transmembrane region" description="Helical" evidence="1">
    <location>
        <begin position="411"/>
        <end position="429"/>
    </location>
</feature>
<keyword evidence="1" id="KW-0472">Membrane</keyword>
<dbReference type="InterPro" id="IPR036365">
    <property type="entry name" value="PGBD-like_sf"/>
</dbReference>
<dbReference type="InterPro" id="IPR002477">
    <property type="entry name" value="Peptidoglycan-bd-like"/>
</dbReference>
<dbReference type="GO" id="GO:0051082">
    <property type="term" value="F:unfolded protein binding"/>
    <property type="evidence" value="ECO:0007669"/>
    <property type="project" value="InterPro"/>
</dbReference>
<dbReference type="CDD" id="cd10719">
    <property type="entry name" value="DnaJ_zf"/>
    <property type="match status" value="1"/>
</dbReference>
<dbReference type="GO" id="GO:0031072">
    <property type="term" value="F:heat shock protein binding"/>
    <property type="evidence" value="ECO:0007669"/>
    <property type="project" value="InterPro"/>
</dbReference>
<gene>
    <name evidence="3" type="ORF">NA66_1003251</name>
</gene>
<feature type="domain" description="Peptidoglycan binding-like" evidence="2">
    <location>
        <begin position="570"/>
        <end position="608"/>
    </location>
</feature>
<feature type="transmembrane region" description="Helical" evidence="1">
    <location>
        <begin position="449"/>
        <end position="476"/>
    </location>
</feature>
<dbReference type="EMBL" id="QJJY01000003">
    <property type="protein sequence ID" value="PXX38273.1"/>
    <property type="molecule type" value="Genomic_DNA"/>
</dbReference>
<keyword evidence="1" id="KW-0812">Transmembrane</keyword>
<evidence type="ECO:0000313" key="4">
    <source>
        <dbReference type="Proteomes" id="UP000247755"/>
    </source>
</evidence>
<evidence type="ECO:0000259" key="2">
    <source>
        <dbReference type="Pfam" id="PF01471"/>
    </source>
</evidence>
<evidence type="ECO:0000256" key="1">
    <source>
        <dbReference type="SAM" id="Phobius"/>
    </source>
</evidence>
<reference evidence="3 4" key="1">
    <citation type="submission" date="2018-05" db="EMBL/GenBank/DDBJ databases">
        <title>Comparative genomics of bacterial root endophytes of switchgrass collected from native prairies over two seasons.</title>
        <authorList>
            <person name="Tang Y."/>
        </authorList>
    </citation>
    <scope>NUCLEOTIDE SEQUENCE [LARGE SCALE GENOMIC DNA]</scope>
    <source>
        <strain evidence="3 4">NFIX32</strain>
    </source>
</reference>
<dbReference type="InterPro" id="IPR001305">
    <property type="entry name" value="HSP_DnaJ_Cys-rich_dom"/>
</dbReference>
<comment type="caution">
    <text evidence="3">The sequence shown here is derived from an EMBL/GenBank/DDBJ whole genome shotgun (WGS) entry which is preliminary data.</text>
</comment>
<organism evidence="3 4">
    <name type="scientific">Burkholderia pyrrocinia</name>
    <name type="common">Pseudomonas pyrrocinia</name>
    <dbReference type="NCBI Taxonomy" id="60550"/>
    <lineage>
        <taxon>Bacteria</taxon>
        <taxon>Pseudomonadati</taxon>
        <taxon>Pseudomonadota</taxon>
        <taxon>Betaproteobacteria</taxon>
        <taxon>Burkholderiales</taxon>
        <taxon>Burkholderiaceae</taxon>
        <taxon>Burkholderia</taxon>
        <taxon>Burkholderia cepacia complex</taxon>
    </lineage>
</organism>
<evidence type="ECO:0000313" key="3">
    <source>
        <dbReference type="EMBL" id="PXX38273.1"/>
    </source>
</evidence>
<accession>A0A318ITF0</accession>
<sequence>MELSHQGRGLLKNLRHLFVGNHAREEDVVPTGESTERYLATTFVVWRFEHDVTTTTSKGNASISGAHFGYNSADFQNHLRMLCEKAVRNRDIRVPFMQRIDVAGANGLELSAAVHPVHDFGSYSVFRQCGSCSGSGRVSCGGCSGRGRNSCSNCGGVGSRNRTVTHTRWNGNRNETYTQTVRETCGFCIGSGRVVCARCGGSGKQTCGACAGHGFFTDVARVQALARPSWHVPPHRGLAADALVRALERGGPTGARRLVPFELTGTEYNDNDNWVACYEGTADVVELSLNVVQKPYKVAAVGSNIVPIVTPPVFDQLLRAELERIAALSNSKRGRSKVRRQAKRLFSSLCELPVLDRSMRALAKLDKQARANPEHAVTRAAEGFITKEAAESIGGAFLHVLDKISPPNSPAAWALVAAFPAVAGFVVTANNFANFSIANPWGALLPLTFAVVISVLTMILMSPLGWMLSAATSSLLRRKVPIEYRQRGRNWAPLKGACLFSAIAAFGGALYGAAGAMHWVPTVREAATPAIAYAMTHTATDSQAHVLLAKFATSAPAGVGTATLSETDVRRAVQRQLITRGYLRGQADGNIGPRTIAAIVRYERHEHLSSATSMQDLMAYMEQH</sequence>
<dbReference type="AlphaFoldDB" id="A0A318ITF0"/>
<protein>
    <recommendedName>
        <fullName evidence="2">Peptidoglycan binding-like domain-containing protein</fullName>
    </recommendedName>
</protein>
<dbReference type="Pfam" id="PF01471">
    <property type="entry name" value="PG_binding_1"/>
    <property type="match status" value="1"/>
</dbReference>
<dbReference type="SUPFAM" id="SSF47090">
    <property type="entry name" value="PGBD-like"/>
    <property type="match status" value="1"/>
</dbReference>